<dbReference type="GO" id="GO:0006228">
    <property type="term" value="P:UTP biosynthetic process"/>
    <property type="evidence" value="ECO:0007669"/>
    <property type="project" value="InterPro"/>
</dbReference>
<feature type="domain" description="Nucleoside diphosphate kinase-like" evidence="9">
    <location>
        <begin position="91"/>
        <end position="230"/>
    </location>
</feature>
<evidence type="ECO:0000256" key="8">
    <source>
        <dbReference type="RuleBase" id="RU004011"/>
    </source>
</evidence>
<dbReference type="AlphaFoldDB" id="A0A9W8E826"/>
<dbReference type="EMBL" id="JANBPY010000255">
    <property type="protein sequence ID" value="KAJ1967947.1"/>
    <property type="molecule type" value="Genomic_DNA"/>
</dbReference>
<evidence type="ECO:0000256" key="7">
    <source>
        <dbReference type="PROSITE-ProRule" id="PRU00706"/>
    </source>
</evidence>
<dbReference type="HAMAP" id="MF_00451">
    <property type="entry name" value="NDP_kinase"/>
    <property type="match status" value="1"/>
</dbReference>
<evidence type="ECO:0000256" key="4">
    <source>
        <dbReference type="ARBA" id="ARBA00017632"/>
    </source>
</evidence>
<dbReference type="CDD" id="cd04413">
    <property type="entry name" value="NDPk_I"/>
    <property type="match status" value="1"/>
</dbReference>
<dbReference type="OrthoDB" id="2162449at2759"/>
<reference evidence="10" key="1">
    <citation type="submission" date="2022-07" db="EMBL/GenBank/DDBJ databases">
        <title>Phylogenomic reconstructions and comparative analyses of Kickxellomycotina fungi.</title>
        <authorList>
            <person name="Reynolds N.K."/>
            <person name="Stajich J.E."/>
            <person name="Barry K."/>
            <person name="Grigoriev I.V."/>
            <person name="Crous P."/>
            <person name="Smith M.E."/>
        </authorList>
    </citation>
    <scope>NUCLEOTIDE SEQUENCE</scope>
    <source>
        <strain evidence="10">RSA 1196</strain>
    </source>
</reference>
<dbReference type="Proteomes" id="UP001150925">
    <property type="component" value="Unassembled WGS sequence"/>
</dbReference>
<dbReference type="InterPro" id="IPR034907">
    <property type="entry name" value="NDK-like_dom"/>
</dbReference>
<feature type="binding site" evidence="7">
    <location>
        <position position="99"/>
    </location>
    <ligand>
        <name>ATP</name>
        <dbReference type="ChEBI" id="CHEBI:30616"/>
    </ligand>
</feature>
<name>A0A9W8E826_9FUNG</name>
<keyword evidence="5 10" id="KW-0808">Transferase</keyword>
<dbReference type="EC" id="2.7.4.6" evidence="3"/>
<accession>A0A9W8E826</accession>
<feature type="binding site" evidence="7">
    <location>
        <position position="147"/>
    </location>
    <ligand>
        <name>ATP</name>
        <dbReference type="ChEBI" id="CHEBI:30616"/>
    </ligand>
</feature>
<dbReference type="InterPro" id="IPR036850">
    <property type="entry name" value="NDK-like_dom_sf"/>
</dbReference>
<dbReference type="SUPFAM" id="SSF54919">
    <property type="entry name" value="Nucleoside diphosphate kinase, NDK"/>
    <property type="match status" value="1"/>
</dbReference>
<dbReference type="SMART" id="SM00562">
    <property type="entry name" value="NDK"/>
    <property type="match status" value="1"/>
</dbReference>
<comment type="caution">
    <text evidence="10">The sequence shown here is derived from an EMBL/GenBank/DDBJ whole genome shotgun (WGS) entry which is preliminary data.</text>
</comment>
<protein>
    <recommendedName>
        <fullName evidence="4">Nucleoside diphosphate kinase</fullName>
        <ecNumber evidence="3">2.7.4.6</ecNumber>
    </recommendedName>
</protein>
<evidence type="ECO:0000256" key="1">
    <source>
        <dbReference type="ARBA" id="ARBA00001946"/>
    </source>
</evidence>
<gene>
    <name evidence="10" type="primary">ndk1_1</name>
    <name evidence="10" type="ORF">IWQ62_001544</name>
</gene>
<evidence type="ECO:0000259" key="9">
    <source>
        <dbReference type="SMART" id="SM00562"/>
    </source>
</evidence>
<evidence type="ECO:0000256" key="6">
    <source>
        <dbReference type="ARBA" id="ARBA00022777"/>
    </source>
</evidence>
<keyword evidence="6 10" id="KW-0418">Kinase</keyword>
<evidence type="ECO:0000256" key="2">
    <source>
        <dbReference type="ARBA" id="ARBA00008142"/>
    </source>
</evidence>
<evidence type="ECO:0000313" key="10">
    <source>
        <dbReference type="EMBL" id="KAJ1967947.1"/>
    </source>
</evidence>
<feature type="binding site" evidence="7">
    <location>
        <position position="194"/>
    </location>
    <ligand>
        <name>ATP</name>
        <dbReference type="ChEBI" id="CHEBI:30616"/>
    </ligand>
</feature>
<dbReference type="PRINTS" id="PR01243">
    <property type="entry name" value="NUCDPKINASE"/>
</dbReference>
<evidence type="ECO:0000313" key="11">
    <source>
        <dbReference type="Proteomes" id="UP001150925"/>
    </source>
</evidence>
<dbReference type="FunFam" id="3.30.70.141:FF:000002">
    <property type="entry name" value="Nucleoside diphosphate kinase"/>
    <property type="match status" value="1"/>
</dbReference>
<sequence>MSASRFASSALRRAAPQLRSSWAPKGARTLTTGPSASSSRFSANVLTLGAMGLAAAAGTMTWYYQSTSANLTQGVYLDNRTPSAGIKGTPQERTFIAVKPDGVQRALVGEIIKRFEARGYKLVGLKMLVPSKALAEKHYADLRTKPFFKGLVEYMTNGKAPVVGMVWEGQDVIRQGRRMLGATNPLESDAGTIRGDFCISIGRNIIHGSDSYESALKEITLWFNENELADWQLANTEWINSAN</sequence>
<feature type="binding site" evidence="7">
    <location>
        <position position="204"/>
    </location>
    <ligand>
        <name>ATP</name>
        <dbReference type="ChEBI" id="CHEBI:30616"/>
    </ligand>
</feature>
<dbReference type="NCBIfam" id="NF001908">
    <property type="entry name" value="PRK00668.1"/>
    <property type="match status" value="1"/>
</dbReference>
<evidence type="ECO:0000256" key="5">
    <source>
        <dbReference type="ARBA" id="ARBA00022679"/>
    </source>
</evidence>
<dbReference type="Pfam" id="PF00334">
    <property type="entry name" value="NDK"/>
    <property type="match status" value="1"/>
</dbReference>
<dbReference type="GO" id="GO:0006241">
    <property type="term" value="P:CTP biosynthetic process"/>
    <property type="evidence" value="ECO:0007669"/>
    <property type="project" value="InterPro"/>
</dbReference>
<feature type="binding site" evidence="7">
    <location>
        <position position="177"/>
    </location>
    <ligand>
        <name>ATP</name>
        <dbReference type="ChEBI" id="CHEBI:30616"/>
    </ligand>
</feature>
<comment type="cofactor">
    <cofactor evidence="1">
        <name>Mg(2+)</name>
        <dbReference type="ChEBI" id="CHEBI:18420"/>
    </cofactor>
</comment>
<evidence type="ECO:0000256" key="3">
    <source>
        <dbReference type="ARBA" id="ARBA00012966"/>
    </source>
</evidence>
<dbReference type="Gene3D" id="3.30.70.141">
    <property type="entry name" value="Nucleoside diphosphate kinase-like domain"/>
    <property type="match status" value="1"/>
</dbReference>
<dbReference type="PROSITE" id="PS51374">
    <property type="entry name" value="NDPK_LIKE"/>
    <property type="match status" value="1"/>
</dbReference>
<proteinExistence type="inferred from homology"/>
<feature type="active site" description="Pros-phosphohistidine intermediate" evidence="7">
    <location>
        <position position="207"/>
    </location>
</feature>
<keyword evidence="11" id="KW-1185">Reference proteome</keyword>
<dbReference type="GO" id="GO:0006183">
    <property type="term" value="P:GTP biosynthetic process"/>
    <property type="evidence" value="ECO:0007669"/>
    <property type="project" value="InterPro"/>
</dbReference>
<feature type="binding site" evidence="7">
    <location>
        <position position="183"/>
    </location>
    <ligand>
        <name>ATP</name>
        <dbReference type="ChEBI" id="CHEBI:30616"/>
    </ligand>
</feature>
<comment type="similarity">
    <text evidence="2 7 8">Belongs to the NDK family.</text>
</comment>
<dbReference type="InterPro" id="IPR001564">
    <property type="entry name" value="Nucleoside_diP_kinase"/>
</dbReference>
<dbReference type="GO" id="GO:0004550">
    <property type="term" value="F:nucleoside diphosphate kinase activity"/>
    <property type="evidence" value="ECO:0007669"/>
    <property type="project" value="UniProtKB-EC"/>
</dbReference>
<dbReference type="PANTHER" id="PTHR11349">
    <property type="entry name" value="NUCLEOSIDE DIPHOSPHATE KINASE"/>
    <property type="match status" value="1"/>
</dbReference>
<organism evidence="10 11">
    <name type="scientific">Dispira parvispora</name>
    <dbReference type="NCBI Taxonomy" id="1520584"/>
    <lineage>
        <taxon>Eukaryota</taxon>
        <taxon>Fungi</taxon>
        <taxon>Fungi incertae sedis</taxon>
        <taxon>Zoopagomycota</taxon>
        <taxon>Kickxellomycotina</taxon>
        <taxon>Dimargaritomycetes</taxon>
        <taxon>Dimargaritales</taxon>
        <taxon>Dimargaritaceae</taxon>
        <taxon>Dispira</taxon>
    </lineage>
</organism>